<evidence type="ECO:0000256" key="3">
    <source>
        <dbReference type="ARBA" id="ARBA00022692"/>
    </source>
</evidence>
<feature type="region of interest" description="Disordered" evidence="6">
    <location>
        <begin position="1"/>
        <end position="64"/>
    </location>
</feature>
<dbReference type="PANTHER" id="PTHR43327">
    <property type="entry name" value="STOMATIN-LIKE PROTEIN 2, MITOCHONDRIAL"/>
    <property type="match status" value="1"/>
</dbReference>
<evidence type="ECO:0000259" key="8">
    <source>
        <dbReference type="SMART" id="SM00244"/>
    </source>
</evidence>
<feature type="transmembrane region" description="Helical" evidence="7">
    <location>
        <begin position="98"/>
        <end position="119"/>
    </location>
</feature>
<keyword evidence="5 7" id="KW-0472">Membrane</keyword>
<keyword evidence="3 7" id="KW-0812">Transmembrane</keyword>
<feature type="compositionally biased region" description="Low complexity" evidence="6">
    <location>
        <begin position="371"/>
        <end position="388"/>
    </location>
</feature>
<dbReference type="GO" id="GO:0006508">
    <property type="term" value="P:proteolysis"/>
    <property type="evidence" value="ECO:0007669"/>
    <property type="project" value="UniProtKB-KW"/>
</dbReference>
<organism evidence="9 10">
    <name type="scientific">Sphingomonas donggukensis</name>
    <dbReference type="NCBI Taxonomy" id="2949093"/>
    <lineage>
        <taxon>Bacteria</taxon>
        <taxon>Pseudomonadati</taxon>
        <taxon>Pseudomonadota</taxon>
        <taxon>Alphaproteobacteria</taxon>
        <taxon>Sphingomonadales</taxon>
        <taxon>Sphingomonadaceae</taxon>
        <taxon>Sphingomonas</taxon>
    </lineage>
</organism>
<accession>A0ABY4TSW0</accession>
<comment type="subcellular location">
    <subcellularLocation>
        <location evidence="1">Membrane</location>
        <topology evidence="1">Single-pass membrane protein</topology>
    </subcellularLocation>
</comment>
<dbReference type="EMBL" id="CP098401">
    <property type="protein sequence ID" value="URW75367.1"/>
    <property type="molecule type" value="Genomic_DNA"/>
</dbReference>
<gene>
    <name evidence="9" type="ORF">M9980_12625</name>
</gene>
<dbReference type="InterPro" id="IPR001107">
    <property type="entry name" value="Band_7"/>
</dbReference>
<evidence type="ECO:0000256" key="7">
    <source>
        <dbReference type="SAM" id="Phobius"/>
    </source>
</evidence>
<evidence type="ECO:0000313" key="9">
    <source>
        <dbReference type="EMBL" id="URW75367.1"/>
    </source>
</evidence>
<dbReference type="GO" id="GO:0008233">
    <property type="term" value="F:peptidase activity"/>
    <property type="evidence" value="ECO:0007669"/>
    <property type="project" value="UniProtKB-KW"/>
</dbReference>
<keyword evidence="9" id="KW-0378">Hydrolase</keyword>
<protein>
    <submittedName>
        <fullName evidence="9">Protease modulator HflK</fullName>
    </submittedName>
</protein>
<keyword evidence="4 7" id="KW-1133">Transmembrane helix</keyword>
<dbReference type="InterPro" id="IPR036013">
    <property type="entry name" value="Band_7/SPFH_dom_sf"/>
</dbReference>
<keyword evidence="9" id="KW-0645">Protease</keyword>
<dbReference type="Proteomes" id="UP001055580">
    <property type="component" value="Chromosome"/>
</dbReference>
<keyword evidence="10" id="KW-1185">Reference proteome</keyword>
<feature type="region of interest" description="Disordered" evidence="6">
    <location>
        <begin position="352"/>
        <end position="388"/>
    </location>
</feature>
<evidence type="ECO:0000256" key="2">
    <source>
        <dbReference type="ARBA" id="ARBA00006971"/>
    </source>
</evidence>
<reference evidence="9" key="1">
    <citation type="submission" date="2022-05" db="EMBL/GenBank/DDBJ databases">
        <title>Sphingomonas sp. strain RMG20 Genome sequencing and assembly.</title>
        <authorList>
            <person name="Kim I."/>
        </authorList>
    </citation>
    <scope>NUCLEOTIDE SEQUENCE</scope>
    <source>
        <strain evidence="9">RMG20</strain>
    </source>
</reference>
<evidence type="ECO:0000256" key="6">
    <source>
        <dbReference type="SAM" id="MobiDB-lite"/>
    </source>
</evidence>
<dbReference type="Pfam" id="PF01145">
    <property type="entry name" value="Band_7"/>
    <property type="match status" value="1"/>
</dbReference>
<dbReference type="Gene3D" id="3.30.479.30">
    <property type="entry name" value="Band 7 domain"/>
    <property type="match status" value="1"/>
</dbReference>
<dbReference type="SMART" id="SM00244">
    <property type="entry name" value="PHB"/>
    <property type="match status" value="1"/>
</dbReference>
<evidence type="ECO:0000256" key="1">
    <source>
        <dbReference type="ARBA" id="ARBA00004167"/>
    </source>
</evidence>
<comment type="similarity">
    <text evidence="2">Belongs to the band 7/mec-2 family. HflK subfamily.</text>
</comment>
<feature type="compositionally biased region" description="Gly residues" evidence="6">
    <location>
        <begin position="22"/>
        <end position="44"/>
    </location>
</feature>
<evidence type="ECO:0000256" key="5">
    <source>
        <dbReference type="ARBA" id="ARBA00023136"/>
    </source>
</evidence>
<sequence>MDGWRSRAGAVFNEPPKSPWGGKPGGGGSGGSGSGGGSGGGGNDGPRNPWAFPPEGGRPRHGTSSTLDELLKRAKRGGGPNFTGGSGFPGGGAGMGKLWAIGIALIVALWVVFTSFHSISPQERGVVTFFGKYSGTLEPGIRPTLPAPFNQVTVEDVQNIREENFPASGTGENLMLTRDQNIVDLAYSVRWNIANLQDYVFQIKLPKETVRAAAESAMREVVSSVTLDQALGVGRTVIEARVQERLQQLLDDYNSGVRIQGVAISKADPPAQVNDDFKAVSAAQQQAQADLNNARAYAQQVLARAQGESAQFDKMYEQYKLAPEVTRRRMYYETMEQVLAKSNKTIVEAPGVTPYLPLPDAARRTLPEPSGTTPPAVQQAQPAAGGAQ</sequence>
<dbReference type="CDD" id="cd03404">
    <property type="entry name" value="SPFH_HflK"/>
    <property type="match status" value="1"/>
</dbReference>
<dbReference type="PANTHER" id="PTHR43327:SF2">
    <property type="entry name" value="MODULATOR OF FTSH PROTEASE HFLK"/>
    <property type="match status" value="1"/>
</dbReference>
<name>A0ABY4TSW0_9SPHN</name>
<dbReference type="SUPFAM" id="SSF117892">
    <property type="entry name" value="Band 7/SPFH domain"/>
    <property type="match status" value="1"/>
</dbReference>
<dbReference type="InterPro" id="IPR010201">
    <property type="entry name" value="HflK"/>
</dbReference>
<dbReference type="InterPro" id="IPR050710">
    <property type="entry name" value="Band7/mec-2_domain"/>
</dbReference>
<evidence type="ECO:0000256" key="4">
    <source>
        <dbReference type="ARBA" id="ARBA00022989"/>
    </source>
</evidence>
<evidence type="ECO:0000313" key="10">
    <source>
        <dbReference type="Proteomes" id="UP001055580"/>
    </source>
</evidence>
<feature type="domain" description="Band 7" evidence="8">
    <location>
        <begin position="114"/>
        <end position="281"/>
    </location>
</feature>
<proteinExistence type="inferred from homology"/>